<dbReference type="Proteomes" id="UP001445335">
    <property type="component" value="Unassembled WGS sequence"/>
</dbReference>
<proteinExistence type="predicted"/>
<sequence length="679" mass="71253">MGGPFNFIPRSSSLSRSQLPRAELHNGADQVKLEQAEPYNKPDAYASLPPTGPRAAAKTTHATFEPSKAFVRQLTTKSEYRRHLATLLKEHALVEGGDLQVATWIKDEGFDTTVTSVLQALENARANDLLFWASRYNLFVLWSADRTHPWDALPGAASHTTLEIGKLRGSDREVVVLMNDKPVIDYTFQAGVFKTTSPIEWETPTGKPAMVNLELQLSAFFGYGKVAEDAYLGLQCHGVLWPAVTAEAPVHWPIAPPIVSGKVNIAGRAAAISPANADTLAAFAGVYASHQLPEVAGKPAEAGFELSITVNSQGRPVLTVDGRALMAWTFDANNVLAWDNEAGYAAWLQFMALPGGPVFMGSLRPVDDAEGVPQAGFNVFGELASQASRLSPDGVMDPAVGQLVAAGLASAATLLTASLMRSAYKCWSALKGGLSADEIAAAHDVLLERMDAEFETLKRLEAVSIAAEATFTGAASAKDMDPSATTDARSAEAEAAENAQAAKTAADVTENAATEAGEAANENNALESTSKAAVAAWRASQAQAAAAAAETSALEAAKHARLAHTVAALTAAHAAAQSFNLAKEVASDAAKAEARAAAAALRAVEAGIAVYAERRDYLKLKDIAEASDVAGKALDAANAAVAGWEAGSVASRRAALDAAKVAAEFSQLCHKFMRSVHRT</sequence>
<protein>
    <submittedName>
        <fullName evidence="2">Uncharacterized protein</fullName>
    </submittedName>
</protein>
<comment type="caution">
    <text evidence="2">The sequence shown here is derived from an EMBL/GenBank/DDBJ whole genome shotgun (WGS) entry which is preliminary data.</text>
</comment>
<reference evidence="2 3" key="1">
    <citation type="journal article" date="2024" name="Nat. Commun.">
        <title>Phylogenomics reveals the evolutionary origins of lichenization in chlorophyte algae.</title>
        <authorList>
            <person name="Puginier C."/>
            <person name="Libourel C."/>
            <person name="Otte J."/>
            <person name="Skaloud P."/>
            <person name="Haon M."/>
            <person name="Grisel S."/>
            <person name="Petersen M."/>
            <person name="Berrin J.G."/>
            <person name="Delaux P.M."/>
            <person name="Dal Grande F."/>
            <person name="Keller J."/>
        </authorList>
    </citation>
    <scope>NUCLEOTIDE SEQUENCE [LARGE SCALE GENOMIC DNA]</scope>
    <source>
        <strain evidence="2 3">SAG 245.80</strain>
    </source>
</reference>
<organism evidence="2 3">
    <name type="scientific">Elliptochloris bilobata</name>
    <dbReference type="NCBI Taxonomy" id="381761"/>
    <lineage>
        <taxon>Eukaryota</taxon>
        <taxon>Viridiplantae</taxon>
        <taxon>Chlorophyta</taxon>
        <taxon>core chlorophytes</taxon>
        <taxon>Trebouxiophyceae</taxon>
        <taxon>Trebouxiophyceae incertae sedis</taxon>
        <taxon>Elliptochloris clade</taxon>
        <taxon>Elliptochloris</taxon>
    </lineage>
</organism>
<keyword evidence="3" id="KW-1185">Reference proteome</keyword>
<accession>A0AAW1QVZ1</accession>
<dbReference type="AlphaFoldDB" id="A0AAW1QVZ1"/>
<evidence type="ECO:0000313" key="2">
    <source>
        <dbReference type="EMBL" id="KAK9825657.1"/>
    </source>
</evidence>
<feature type="region of interest" description="Disordered" evidence="1">
    <location>
        <begin position="41"/>
        <end position="61"/>
    </location>
</feature>
<gene>
    <name evidence="2" type="ORF">WJX81_006313</name>
</gene>
<name>A0AAW1QVZ1_9CHLO</name>
<evidence type="ECO:0000313" key="3">
    <source>
        <dbReference type="Proteomes" id="UP001445335"/>
    </source>
</evidence>
<dbReference type="EMBL" id="JALJOU010000072">
    <property type="protein sequence ID" value="KAK9825657.1"/>
    <property type="molecule type" value="Genomic_DNA"/>
</dbReference>
<evidence type="ECO:0000256" key="1">
    <source>
        <dbReference type="SAM" id="MobiDB-lite"/>
    </source>
</evidence>